<evidence type="ECO:0000256" key="5">
    <source>
        <dbReference type="ARBA" id="ARBA00023136"/>
    </source>
</evidence>
<dbReference type="GO" id="GO:0005886">
    <property type="term" value="C:plasma membrane"/>
    <property type="evidence" value="ECO:0007669"/>
    <property type="project" value="UniProtKB-SubCell"/>
</dbReference>
<evidence type="ECO:0000256" key="3">
    <source>
        <dbReference type="ARBA" id="ARBA00022692"/>
    </source>
</evidence>
<reference evidence="9" key="1">
    <citation type="submission" date="2020-10" db="EMBL/GenBank/DDBJ databases">
        <title>Mucilaginibacter mali sp. nov., isolated from rhizosphere soil of apple orchard.</title>
        <authorList>
            <person name="Lee J.-S."/>
            <person name="Kim H.S."/>
            <person name="Kim J.-S."/>
        </authorList>
    </citation>
    <scope>NUCLEOTIDE SEQUENCE</scope>
    <source>
        <strain evidence="9">KCTC 22746</strain>
    </source>
</reference>
<dbReference type="Proteomes" id="UP000622475">
    <property type="component" value="Unassembled WGS sequence"/>
</dbReference>
<dbReference type="AlphaFoldDB" id="A0A929KXU1"/>
<dbReference type="InterPro" id="IPR025857">
    <property type="entry name" value="MacB_PCD"/>
</dbReference>
<feature type="transmembrane region" description="Helical" evidence="6">
    <location>
        <begin position="346"/>
        <end position="373"/>
    </location>
</feature>
<feature type="domain" description="ABC3 transporter permease C-terminal" evidence="7">
    <location>
        <begin position="705"/>
        <end position="814"/>
    </location>
</feature>
<evidence type="ECO:0000256" key="6">
    <source>
        <dbReference type="SAM" id="Phobius"/>
    </source>
</evidence>
<feature type="domain" description="MacB-like periplasmic core" evidence="8">
    <location>
        <begin position="452"/>
        <end position="637"/>
    </location>
</feature>
<evidence type="ECO:0000259" key="7">
    <source>
        <dbReference type="Pfam" id="PF02687"/>
    </source>
</evidence>
<dbReference type="Pfam" id="PF02687">
    <property type="entry name" value="FtsX"/>
    <property type="match status" value="2"/>
</dbReference>
<feature type="transmembrane region" description="Helical" evidence="6">
    <location>
        <begin position="751"/>
        <end position="771"/>
    </location>
</feature>
<keyword evidence="5 6" id="KW-0472">Membrane</keyword>
<feature type="transmembrane region" description="Helical" evidence="6">
    <location>
        <begin position="393"/>
        <end position="420"/>
    </location>
</feature>
<feature type="domain" description="MacB-like periplasmic core" evidence="8">
    <location>
        <begin position="20"/>
        <end position="253"/>
    </location>
</feature>
<dbReference type="InterPro" id="IPR050250">
    <property type="entry name" value="Macrolide_Exporter_MacB"/>
</dbReference>
<sequence>MFKNHFKIAIRVLMRQKLFTLINVIGLSIGISASIVIGLIVYHDLTFDKFHKDVDRIYRVVTNFSFDGRLSYNPGVSGALPAAVKSEVTGLEGIATTYRILLPDVFVTRGNEKPVKFKEQRGVVLADEGYFKLFEYKWLSGSAKTALHEPNQVVITSKQADIYFPGTAYADMIGKTIIYDSIKTSVSGVVENFKENSDLTFHDFISYNTHLTNAELNQDLRLNNWGGTSVKEQFFVKLSPRSRPEQIESQLNTILVRNRPEALNKERKQQFALQSFNDIHFNDRYLSIDTADRHGSKPVLYGLLSIAAFLLVLACINFINLNTAQASQRAKEIGIRKTMGSSRRQVIFQFLSETFVVTLLAVVISVGLCPFVLQLFDGLIPQGISISSLTQAPIIVFLIALTVVVSLLSGFYPALILSAYKPVAVFKDQSRSNTGKTRSGALRRVLTVSQFVIAQFFIMATILVSKQIWYATHKDLGFKKDAVVTITSPFRHRTAQQNALLAQKFRSLPQVEIVSMGHDAPSSENTSSTEATFNNGKKELKTEVSMKIGDENYINLYHIKLLAGRNLQPADTNHAVLVNQTYARMMGFQDLNGVVGQHIDNFNGDQRMKIVGVVGDFQQESMRSSLTPLVILHTTDVNWNATFHIALKPQTAGGDEWQRAFTNLEGAWKQVYPGHDFEYEFVDRSIANLYQSEQQTASLLNWATGLSVLISCLGLLGLAIFTTGQRVKEIGVRKVLGASIGQIVSLLTKELVWLVALAFVIVLPIAWYAAYQWLQNFADRTVISWWIFALSGSGMLIVAFITSGLQTVKAAMANPVKSLRSE</sequence>
<organism evidence="9 10">
    <name type="scientific">Mucilaginibacter myungsuensis</name>
    <dbReference type="NCBI Taxonomy" id="649104"/>
    <lineage>
        <taxon>Bacteria</taxon>
        <taxon>Pseudomonadati</taxon>
        <taxon>Bacteroidota</taxon>
        <taxon>Sphingobacteriia</taxon>
        <taxon>Sphingobacteriales</taxon>
        <taxon>Sphingobacteriaceae</taxon>
        <taxon>Mucilaginibacter</taxon>
    </lineage>
</organism>
<protein>
    <submittedName>
        <fullName evidence="9">ABC transporter permease</fullName>
    </submittedName>
</protein>
<accession>A0A929KXU1</accession>
<evidence type="ECO:0000259" key="8">
    <source>
        <dbReference type="Pfam" id="PF12704"/>
    </source>
</evidence>
<dbReference type="EMBL" id="JADFFL010000001">
    <property type="protein sequence ID" value="MBE9660600.1"/>
    <property type="molecule type" value="Genomic_DNA"/>
</dbReference>
<dbReference type="RefSeq" id="WP_194109795.1">
    <property type="nucleotide sequence ID" value="NZ_JADFFL010000001.1"/>
</dbReference>
<evidence type="ECO:0000256" key="4">
    <source>
        <dbReference type="ARBA" id="ARBA00022989"/>
    </source>
</evidence>
<keyword evidence="3 6" id="KW-0812">Transmembrane</keyword>
<dbReference type="PANTHER" id="PTHR30572">
    <property type="entry name" value="MEMBRANE COMPONENT OF TRANSPORTER-RELATED"/>
    <property type="match status" value="1"/>
</dbReference>
<feature type="transmembrane region" description="Helical" evidence="6">
    <location>
        <begin position="21"/>
        <end position="42"/>
    </location>
</feature>
<comment type="caution">
    <text evidence="9">The sequence shown here is derived from an EMBL/GenBank/DDBJ whole genome shotgun (WGS) entry which is preliminary data.</text>
</comment>
<name>A0A929KXU1_9SPHI</name>
<evidence type="ECO:0000313" key="10">
    <source>
        <dbReference type="Proteomes" id="UP000622475"/>
    </source>
</evidence>
<gene>
    <name evidence="9" type="ORF">IRJ16_01780</name>
</gene>
<feature type="transmembrane region" description="Helical" evidence="6">
    <location>
        <begin position="699"/>
        <end position="721"/>
    </location>
</feature>
<feature type="transmembrane region" description="Helical" evidence="6">
    <location>
        <begin position="441"/>
        <end position="464"/>
    </location>
</feature>
<feature type="transmembrane region" description="Helical" evidence="6">
    <location>
        <begin position="299"/>
        <end position="321"/>
    </location>
</feature>
<comment type="subcellular location">
    <subcellularLocation>
        <location evidence="1">Cell membrane</location>
        <topology evidence="1">Multi-pass membrane protein</topology>
    </subcellularLocation>
</comment>
<dbReference type="Pfam" id="PF12704">
    <property type="entry name" value="MacB_PCD"/>
    <property type="match status" value="2"/>
</dbReference>
<evidence type="ECO:0000256" key="2">
    <source>
        <dbReference type="ARBA" id="ARBA00022475"/>
    </source>
</evidence>
<keyword evidence="4 6" id="KW-1133">Transmembrane helix</keyword>
<dbReference type="GO" id="GO:0022857">
    <property type="term" value="F:transmembrane transporter activity"/>
    <property type="evidence" value="ECO:0007669"/>
    <property type="project" value="TreeGrafter"/>
</dbReference>
<keyword evidence="10" id="KW-1185">Reference proteome</keyword>
<keyword evidence="2" id="KW-1003">Cell membrane</keyword>
<feature type="domain" description="ABC3 transporter permease C-terminal" evidence="7">
    <location>
        <begin position="305"/>
        <end position="419"/>
    </location>
</feature>
<proteinExistence type="predicted"/>
<dbReference type="InterPro" id="IPR003838">
    <property type="entry name" value="ABC3_permease_C"/>
</dbReference>
<feature type="transmembrane region" description="Helical" evidence="6">
    <location>
        <begin position="783"/>
        <end position="802"/>
    </location>
</feature>
<evidence type="ECO:0000313" key="9">
    <source>
        <dbReference type="EMBL" id="MBE9660600.1"/>
    </source>
</evidence>
<dbReference type="PANTHER" id="PTHR30572:SF18">
    <property type="entry name" value="ABC-TYPE MACROLIDE FAMILY EXPORT SYSTEM PERMEASE COMPONENT 2"/>
    <property type="match status" value="1"/>
</dbReference>
<evidence type="ECO:0000256" key="1">
    <source>
        <dbReference type="ARBA" id="ARBA00004651"/>
    </source>
</evidence>